<dbReference type="PROSITE" id="PS00227">
    <property type="entry name" value="TUBULIN"/>
    <property type="match status" value="1"/>
</dbReference>
<dbReference type="Pfam" id="PF00248">
    <property type="entry name" value="Aldo_ket_red"/>
    <property type="match status" value="1"/>
</dbReference>
<dbReference type="InterPro" id="IPR015942">
    <property type="entry name" value="Asp/Glu/hydantoin_racemase"/>
</dbReference>
<comment type="similarity">
    <text evidence="11">Belongs to the HyuE racemase family.</text>
</comment>
<dbReference type="GO" id="GO:0007020">
    <property type="term" value="P:microtubule nucleation"/>
    <property type="evidence" value="ECO:0007669"/>
    <property type="project" value="InterPro"/>
</dbReference>
<accession>A0A7H8R797</accession>
<dbReference type="RefSeq" id="XP_035348416.1">
    <property type="nucleotide sequence ID" value="XM_035492523.1"/>
</dbReference>
<dbReference type="SMART" id="SM00864">
    <property type="entry name" value="Tubulin"/>
    <property type="match status" value="1"/>
</dbReference>
<dbReference type="InterPro" id="IPR023123">
    <property type="entry name" value="Tubulin_C"/>
</dbReference>
<dbReference type="InterPro" id="IPR023210">
    <property type="entry name" value="NADP_OxRdtase_dom"/>
</dbReference>
<dbReference type="PRINTS" id="PR01161">
    <property type="entry name" value="TUBULIN"/>
</dbReference>
<dbReference type="InterPro" id="IPR017975">
    <property type="entry name" value="Tubulin_CS"/>
</dbReference>
<dbReference type="FunFam" id="1.10.287.600:FF:000004">
    <property type="entry name" value="Tubulin gamma chain"/>
    <property type="match status" value="1"/>
</dbReference>
<dbReference type="InterPro" id="IPR053714">
    <property type="entry name" value="Iso_Racemase_Enz_sf"/>
</dbReference>
<evidence type="ECO:0000313" key="14">
    <source>
        <dbReference type="EMBL" id="QKX62242.1"/>
    </source>
</evidence>
<dbReference type="Proteomes" id="UP000509510">
    <property type="component" value="Chromosome V"/>
</dbReference>
<dbReference type="KEGG" id="trg:TRUGW13939_09401"/>
<dbReference type="PANTHER" id="PTHR11588">
    <property type="entry name" value="TUBULIN"/>
    <property type="match status" value="1"/>
</dbReference>
<dbReference type="SUPFAM" id="SSF51430">
    <property type="entry name" value="NAD(P)-linked oxidoreductase"/>
    <property type="match status" value="1"/>
</dbReference>
<dbReference type="GO" id="GO:0005525">
    <property type="term" value="F:GTP binding"/>
    <property type="evidence" value="ECO:0007669"/>
    <property type="project" value="UniProtKB-KW"/>
</dbReference>
<evidence type="ECO:0000256" key="7">
    <source>
        <dbReference type="ARBA" id="ARBA00023002"/>
    </source>
</evidence>
<keyword evidence="9" id="KW-0206">Cytoskeleton</keyword>
<dbReference type="Pfam" id="PF01177">
    <property type="entry name" value="Asp_Glu_race"/>
    <property type="match status" value="2"/>
</dbReference>
<evidence type="ECO:0000256" key="5">
    <source>
        <dbReference type="ARBA" id="ARBA00022701"/>
    </source>
</evidence>
<evidence type="ECO:0000259" key="12">
    <source>
        <dbReference type="SMART" id="SM00864"/>
    </source>
</evidence>
<evidence type="ECO:0000256" key="11">
    <source>
        <dbReference type="ARBA" id="ARBA00038414"/>
    </source>
</evidence>
<dbReference type="InterPro" id="IPR036525">
    <property type="entry name" value="Tubulin/FtsZ_GTPase_sf"/>
</dbReference>
<dbReference type="SMART" id="SM00865">
    <property type="entry name" value="Tubulin_C"/>
    <property type="match status" value="1"/>
</dbReference>
<feature type="domain" description="Tubulin/FtsZ GTPase" evidence="12">
    <location>
        <begin position="673"/>
        <end position="871"/>
    </location>
</feature>
<dbReference type="Gene3D" id="1.10.287.600">
    <property type="entry name" value="Helix hairpin bin"/>
    <property type="match status" value="1"/>
</dbReference>
<dbReference type="Pfam" id="PF03953">
    <property type="entry name" value="Tubulin_C"/>
    <property type="match status" value="1"/>
</dbReference>
<keyword evidence="15" id="KW-1185">Reference proteome</keyword>
<dbReference type="GO" id="GO:0016491">
    <property type="term" value="F:oxidoreductase activity"/>
    <property type="evidence" value="ECO:0007669"/>
    <property type="project" value="UniProtKB-KW"/>
</dbReference>
<dbReference type="PRINTS" id="PR01164">
    <property type="entry name" value="GAMMATUBULIN"/>
</dbReference>
<gene>
    <name evidence="14" type="ORF">TRUGW13939_09401</name>
</gene>
<dbReference type="InterPro" id="IPR003008">
    <property type="entry name" value="Tubulin_FtsZ_GTPase"/>
</dbReference>
<dbReference type="GO" id="GO:0000930">
    <property type="term" value="C:gamma-tubulin complex"/>
    <property type="evidence" value="ECO:0007669"/>
    <property type="project" value="InterPro"/>
</dbReference>
<organism evidence="14 15">
    <name type="scientific">Talaromyces rugulosus</name>
    <name type="common">Penicillium rugulosum</name>
    <dbReference type="NCBI Taxonomy" id="121627"/>
    <lineage>
        <taxon>Eukaryota</taxon>
        <taxon>Fungi</taxon>
        <taxon>Dikarya</taxon>
        <taxon>Ascomycota</taxon>
        <taxon>Pezizomycotina</taxon>
        <taxon>Eurotiomycetes</taxon>
        <taxon>Eurotiomycetidae</taxon>
        <taxon>Eurotiales</taxon>
        <taxon>Trichocomaceae</taxon>
        <taxon>Talaromyces</taxon>
        <taxon>Talaromyces sect. Islandici</taxon>
    </lineage>
</organism>
<dbReference type="GeneID" id="55996884"/>
<dbReference type="InterPro" id="IPR036812">
    <property type="entry name" value="NAD(P)_OxRdtase_dom_sf"/>
</dbReference>
<proteinExistence type="inferred from homology"/>
<dbReference type="FunFam" id="3.30.1330.20:FF:000003">
    <property type="entry name" value="Tubulin gamma chain"/>
    <property type="match status" value="1"/>
</dbReference>
<dbReference type="CDD" id="cd19075">
    <property type="entry name" value="AKR_AKR7A1-5"/>
    <property type="match status" value="1"/>
</dbReference>
<dbReference type="Gene3D" id="3.30.1330.20">
    <property type="entry name" value="Tubulin/FtsZ, C-terminal domain"/>
    <property type="match status" value="1"/>
</dbReference>
<dbReference type="AlphaFoldDB" id="A0A7H8R797"/>
<dbReference type="GO" id="GO:0005816">
    <property type="term" value="C:spindle pole body"/>
    <property type="evidence" value="ECO:0007669"/>
    <property type="project" value="UniProtKB-SubCell"/>
</dbReference>
<dbReference type="Gene3D" id="3.20.20.100">
    <property type="entry name" value="NADP-dependent oxidoreductase domain"/>
    <property type="match status" value="1"/>
</dbReference>
<dbReference type="InterPro" id="IPR008280">
    <property type="entry name" value="Tub_FtsZ_C"/>
</dbReference>
<dbReference type="InterPro" id="IPR000217">
    <property type="entry name" value="Tubulin"/>
</dbReference>
<dbReference type="EMBL" id="CP055902">
    <property type="protein sequence ID" value="QKX62242.1"/>
    <property type="molecule type" value="Genomic_DNA"/>
</dbReference>
<dbReference type="GO" id="GO:0047661">
    <property type="term" value="F:amino-acid racemase activity"/>
    <property type="evidence" value="ECO:0007669"/>
    <property type="project" value="InterPro"/>
</dbReference>
<dbReference type="Gene3D" id="3.40.50.12500">
    <property type="match status" value="2"/>
</dbReference>
<reference evidence="15" key="1">
    <citation type="submission" date="2020-06" db="EMBL/GenBank/DDBJ databases">
        <title>A chromosome-scale genome assembly of Talaromyces rugulosus W13939.</title>
        <authorList>
            <person name="Wang B."/>
            <person name="Guo L."/>
            <person name="Ye K."/>
            <person name="Wang L."/>
        </authorList>
    </citation>
    <scope>NUCLEOTIDE SEQUENCE [LARGE SCALE GENOMIC DNA]</scope>
    <source>
        <strain evidence="15">W13939</strain>
    </source>
</reference>
<evidence type="ECO:0000256" key="3">
    <source>
        <dbReference type="ARBA" id="ARBA00018848"/>
    </source>
</evidence>
<dbReference type="CDD" id="cd02188">
    <property type="entry name" value="gamma_tubulin"/>
    <property type="match status" value="1"/>
</dbReference>
<dbReference type="GO" id="GO:0031122">
    <property type="term" value="P:cytoplasmic microtubule organization"/>
    <property type="evidence" value="ECO:0007669"/>
    <property type="project" value="InterPro"/>
</dbReference>
<dbReference type="SUPFAM" id="SSF55307">
    <property type="entry name" value="Tubulin C-terminal domain-like"/>
    <property type="match status" value="1"/>
</dbReference>
<evidence type="ECO:0000256" key="1">
    <source>
        <dbReference type="ARBA" id="ARBA00004317"/>
    </source>
</evidence>
<dbReference type="OrthoDB" id="10249382at2759"/>
<evidence type="ECO:0000256" key="6">
    <source>
        <dbReference type="ARBA" id="ARBA00022741"/>
    </source>
</evidence>
<dbReference type="InterPro" id="IPR037103">
    <property type="entry name" value="Tubulin/FtsZ-like_C"/>
</dbReference>
<evidence type="ECO:0000256" key="9">
    <source>
        <dbReference type="ARBA" id="ARBA00023212"/>
    </source>
</evidence>
<keyword evidence="5" id="KW-0493">Microtubule</keyword>
<evidence type="ECO:0000256" key="2">
    <source>
        <dbReference type="ARBA" id="ARBA00009636"/>
    </source>
</evidence>
<keyword evidence="8" id="KW-0342">GTP-binding</keyword>
<dbReference type="Pfam" id="PF00091">
    <property type="entry name" value="Tubulin"/>
    <property type="match status" value="1"/>
</dbReference>
<keyword evidence="4" id="KW-0963">Cytoplasm</keyword>
<sequence>MPLVASTGKPRAILGLMTYGLDTSTGARITSLDEFNQHLDYFQSQGYNEIDTARIYIAGQQEAFTRQARWKERGLKLATKAYPTQPGKHKPENLRSDIETSLKELGTDQVDIFYLHAPDRSVPFAETLEEVNKLHKEGKFVELGLSNYTAFEVAEIVTLCAERGWVRPTIYQAMYNAITRAIETELVHACRRYGIDIVVYNPLAGGLLSGKIKSKDITPEDGRFSDKTVSGQRYRDRYFKEEIFKALQIIETAAAKHSLTLPEVALRWTAHHSALKIQNGGNDGVLVGVSSLDQLKSNLADLEKGPLPQDVVDALDEAWLVSKARTTNYWHLDLNKRFKILVVNPNTSTHMTDALKPIIEQLNYTDIHFDYFTAPPQSVTLPDGRVIDGIPSINSGEDSVKSAHHCRPFVEPLIPQYDAFLVACYSAHPLVGMLRATIAGLEAKARQEQSETLSVLGGEFSVKTRRYVTGIFEASVSSSLMLISAFHLQGDWSLHKVQAQDTFGIVSTGAVWKPELTTAVTAMLNGPDDKSAIVSEGSSSVPRFAGVETTGLTAGELHDTPADEVRKRMSDATARLLKNTSRPVRAVCLGCAGMAGMGEAVRAGCIQAYGQAEGESVHIVDGVVAGVGEIITIQAGQCGNNVGSQFWQQLCQEHGINQDGNLEDFATEGGDRKDVFFYQSDDTRYIPRAILLDLEPRVINGIQTGPYRNIYNPENFFIDSQGSGAGNNWASGYAQGDQVQEEIFDMIDREADGSDSLEGFMLLHSIAGGTGSGLGSYMLERMNDRFPKKLIQTYSVFPDAGAADVVVNPYNSLLTMRRLTQNADSVVVLDNGALSRIVADRMHVAEPSFQQTNQLVSTVMSASTTTLRYPGYMHNDLVGIIASLIPTPRAHFLVTSYTPFTSDNIEQARTVRKTTVLDVMRRLLQPKNRMVSVTPSKSSCYISILNIIQGEADPTDVHKSLLRIRERRLASFIPWGPASIQVALTKKSPYLQHTHRVSGLMLANHTSVATLFKRIVQQYDRLRKRNAFIDQYKKEAPFADGLGEFDEAKAVVVDLIKEYEAAEKENYLDPDAGQKEVIA</sequence>
<evidence type="ECO:0000256" key="4">
    <source>
        <dbReference type="ARBA" id="ARBA00022490"/>
    </source>
</evidence>
<dbReference type="FunFam" id="3.40.50.1440:FF:000012">
    <property type="entry name" value="Tubulin gamma chain"/>
    <property type="match status" value="1"/>
</dbReference>
<name>A0A7H8R797_TALRU</name>
<keyword evidence="6" id="KW-0547">Nucleotide-binding</keyword>
<protein>
    <recommendedName>
        <fullName evidence="3">Tubulin gamma chain</fullName>
    </recommendedName>
    <alternativeName>
        <fullName evidence="10">Gamma-tubulin</fullName>
    </alternativeName>
</protein>
<dbReference type="GO" id="GO:0000278">
    <property type="term" value="P:mitotic cell cycle"/>
    <property type="evidence" value="ECO:0007669"/>
    <property type="project" value="UniProtKB-ARBA"/>
</dbReference>
<feature type="domain" description="Tubulin/FtsZ 2-layer sandwich" evidence="13">
    <location>
        <begin position="873"/>
        <end position="1017"/>
    </location>
</feature>
<evidence type="ECO:0000313" key="15">
    <source>
        <dbReference type="Proteomes" id="UP000509510"/>
    </source>
</evidence>
<comment type="subcellular location">
    <subcellularLocation>
        <location evidence="1">Cytoplasm</location>
        <location evidence="1">Cytoskeleton</location>
        <location evidence="1">Microtubule organizing center</location>
        <location evidence="1">Spindle pole body</location>
    </subcellularLocation>
</comment>
<dbReference type="Gene3D" id="3.40.50.1440">
    <property type="entry name" value="Tubulin/FtsZ, GTPase domain"/>
    <property type="match status" value="1"/>
</dbReference>
<evidence type="ECO:0000256" key="8">
    <source>
        <dbReference type="ARBA" id="ARBA00023134"/>
    </source>
</evidence>
<dbReference type="InterPro" id="IPR002454">
    <property type="entry name" value="Gamma_tubulin"/>
</dbReference>
<dbReference type="GO" id="GO:0005874">
    <property type="term" value="C:microtubule"/>
    <property type="evidence" value="ECO:0007669"/>
    <property type="project" value="UniProtKB-KW"/>
</dbReference>
<evidence type="ECO:0000259" key="13">
    <source>
        <dbReference type="SMART" id="SM00865"/>
    </source>
</evidence>
<dbReference type="InterPro" id="IPR018316">
    <property type="entry name" value="Tubulin/FtsZ_2-layer-sand-dom"/>
</dbReference>
<evidence type="ECO:0000256" key="10">
    <source>
        <dbReference type="ARBA" id="ARBA00033229"/>
    </source>
</evidence>
<dbReference type="SUPFAM" id="SSF52490">
    <property type="entry name" value="Tubulin nucleotide-binding domain-like"/>
    <property type="match status" value="1"/>
</dbReference>
<keyword evidence="7" id="KW-0560">Oxidoreductase</keyword>
<comment type="similarity">
    <text evidence="2">Belongs to the tubulin family.</text>
</comment>